<proteinExistence type="predicted"/>
<dbReference type="KEGG" id="yrh:AABB31_07075"/>
<accession>A0AAN0MHK9</accession>
<dbReference type="AlphaFoldDB" id="A0AAN0MHK9"/>
<organism evidence="1 2">
    <name type="scientific">Yoonia rhodophyticola</name>
    <dbReference type="NCBI Taxonomy" id="3137370"/>
    <lineage>
        <taxon>Bacteria</taxon>
        <taxon>Pseudomonadati</taxon>
        <taxon>Pseudomonadota</taxon>
        <taxon>Alphaproteobacteria</taxon>
        <taxon>Rhodobacterales</taxon>
        <taxon>Paracoccaceae</taxon>
        <taxon>Yoonia</taxon>
    </lineage>
</organism>
<name>A0AAN0MHK9_9RHOB</name>
<dbReference type="Proteomes" id="UP001470809">
    <property type="component" value="Chromosome"/>
</dbReference>
<evidence type="ECO:0000313" key="1">
    <source>
        <dbReference type="EMBL" id="WZU68636.1"/>
    </source>
</evidence>
<dbReference type="RefSeq" id="WP_342077926.1">
    <property type="nucleotide sequence ID" value="NZ_CP151767.2"/>
</dbReference>
<sequence length="121" mass="13117">MNNWELNNTRLFGGVWEAELSGTGPDTPKLQATHDGVTLDGLQLTHDAPTDTWHIRLSLPATVISDGVQTIVISDAQNATVASFSVLSGAAAAEDLRAEISLLRSELDMLKRSFRRHCTDS</sequence>
<gene>
    <name evidence="1" type="ORF">AABB31_07075</name>
</gene>
<dbReference type="EMBL" id="CP151767">
    <property type="protein sequence ID" value="WZU68636.1"/>
    <property type="molecule type" value="Genomic_DNA"/>
</dbReference>
<keyword evidence="2" id="KW-1185">Reference proteome</keyword>
<evidence type="ECO:0000313" key="2">
    <source>
        <dbReference type="Proteomes" id="UP001470809"/>
    </source>
</evidence>
<reference evidence="1 2" key="2">
    <citation type="submission" date="2024-08" db="EMBL/GenBank/DDBJ databases">
        <title>Phylogenomic analyses of a clade within the roseobacter group suggest taxonomic reassignments of species of the genera Aestuariivita, Citreicella, Loktanella, Nautella, Pelagibaca, Ruegeria, Thalassobius, Thiobacimonas and Tropicibacter, and the proposal o.</title>
        <authorList>
            <person name="Jeon C.O."/>
        </authorList>
    </citation>
    <scope>NUCLEOTIDE SEQUENCE [LARGE SCALE GENOMIC DNA]</scope>
    <source>
        <strain evidence="1 2">SS1-5</strain>
    </source>
</reference>
<protein>
    <submittedName>
        <fullName evidence="1">Uncharacterized protein</fullName>
    </submittedName>
</protein>
<reference evidence="2" key="1">
    <citation type="submission" date="2024-04" db="EMBL/GenBank/DDBJ databases">
        <title>Phylogenomic analyses of a clade within the roseobacter group suggest taxonomic reassignments of species of the genera Aestuariivita, Citreicella, Loktanella, Nautella, Pelagibaca, Ruegeria, Thalassobius, Thiobacimonas and Tropicibacter, and the proposal o.</title>
        <authorList>
            <person name="Jeon C.O."/>
        </authorList>
    </citation>
    <scope>NUCLEOTIDE SEQUENCE [LARGE SCALE GENOMIC DNA]</scope>
    <source>
        <strain evidence="2">SS1-5</strain>
    </source>
</reference>